<evidence type="ECO:0000259" key="1">
    <source>
        <dbReference type="Pfam" id="PF12728"/>
    </source>
</evidence>
<comment type="caution">
    <text evidence="2">The sequence shown here is derived from an EMBL/GenBank/DDBJ whole genome shotgun (WGS) entry which is preliminary data.</text>
</comment>
<sequence>MLTVKQVADWLNLKPKTIYAMTARREIPCVRIGKRLRFSRHDLLRWLGQRKEE</sequence>
<keyword evidence="3" id="KW-1185">Reference proteome</keyword>
<evidence type="ECO:0000313" key="2">
    <source>
        <dbReference type="EMBL" id="MFC1573468.1"/>
    </source>
</evidence>
<dbReference type="InterPro" id="IPR009061">
    <property type="entry name" value="DNA-bd_dom_put_sf"/>
</dbReference>
<dbReference type="NCBIfam" id="TIGR01764">
    <property type="entry name" value="excise"/>
    <property type="match status" value="1"/>
</dbReference>
<dbReference type="InterPro" id="IPR036388">
    <property type="entry name" value="WH-like_DNA-bd_sf"/>
</dbReference>
<dbReference type="EMBL" id="JBHPKH010000175">
    <property type="protein sequence ID" value="MFC1573468.1"/>
    <property type="molecule type" value="Genomic_DNA"/>
</dbReference>
<evidence type="ECO:0000313" key="3">
    <source>
        <dbReference type="Proteomes" id="UP001593833"/>
    </source>
</evidence>
<protein>
    <submittedName>
        <fullName evidence="2">Helix-turn-helix domain-containing protein</fullName>
    </submittedName>
</protein>
<dbReference type="InterPro" id="IPR010093">
    <property type="entry name" value="SinI_DNA-bd"/>
</dbReference>
<proteinExistence type="predicted"/>
<organism evidence="2 3">
    <name type="scientific">Eiseniibacteriota bacterium</name>
    <dbReference type="NCBI Taxonomy" id="2212470"/>
    <lineage>
        <taxon>Bacteria</taxon>
        <taxon>Candidatus Eiseniibacteriota</taxon>
    </lineage>
</organism>
<dbReference type="Gene3D" id="1.10.10.10">
    <property type="entry name" value="Winged helix-like DNA-binding domain superfamily/Winged helix DNA-binding domain"/>
    <property type="match status" value="1"/>
</dbReference>
<reference evidence="2 3" key="1">
    <citation type="submission" date="2024-09" db="EMBL/GenBank/DDBJ databases">
        <authorList>
            <person name="D'Angelo T."/>
        </authorList>
    </citation>
    <scope>NUCLEOTIDE SEQUENCE [LARGE SCALE GENOMIC DNA]</scope>
    <source>
        <strain evidence="2">SAG AM-320-E07</strain>
    </source>
</reference>
<name>A0ABV6YMD7_UNCEI</name>
<feature type="domain" description="Helix-turn-helix" evidence="1">
    <location>
        <begin position="1"/>
        <end position="50"/>
    </location>
</feature>
<accession>A0ABV6YMD7</accession>
<dbReference type="Pfam" id="PF12728">
    <property type="entry name" value="HTH_17"/>
    <property type="match status" value="1"/>
</dbReference>
<gene>
    <name evidence="2" type="ORF">ACFL6M_07725</name>
</gene>
<dbReference type="SUPFAM" id="SSF46955">
    <property type="entry name" value="Putative DNA-binding domain"/>
    <property type="match status" value="1"/>
</dbReference>
<dbReference type="Proteomes" id="UP001593833">
    <property type="component" value="Unassembled WGS sequence"/>
</dbReference>
<dbReference type="InterPro" id="IPR041657">
    <property type="entry name" value="HTH_17"/>
</dbReference>